<evidence type="ECO:0000313" key="1">
    <source>
        <dbReference type="EMBL" id="SDG65058.1"/>
    </source>
</evidence>
<protein>
    <recommendedName>
        <fullName evidence="3">DUF3828 domain-containing protein</fullName>
    </recommendedName>
</protein>
<dbReference type="EMBL" id="FNCW01000004">
    <property type="protein sequence ID" value="SDG65058.1"/>
    <property type="molecule type" value="Genomic_DNA"/>
</dbReference>
<dbReference type="Proteomes" id="UP000199296">
    <property type="component" value="Unassembled WGS sequence"/>
</dbReference>
<gene>
    <name evidence="1" type="ORF">SAMN04488027_104274</name>
</gene>
<name>A0A1G7VZP5_9FLAO</name>
<proteinExistence type="predicted"/>
<accession>A0A1G7VZP5</accession>
<keyword evidence="2" id="KW-1185">Reference proteome</keyword>
<dbReference type="STRING" id="470826.SAMN04488027_104274"/>
<evidence type="ECO:0008006" key="3">
    <source>
        <dbReference type="Google" id="ProtNLM"/>
    </source>
</evidence>
<dbReference type="RefSeq" id="WP_093366859.1">
    <property type="nucleotide sequence ID" value="NZ_FNCW01000004.1"/>
</dbReference>
<evidence type="ECO:0000313" key="2">
    <source>
        <dbReference type="Proteomes" id="UP000199296"/>
    </source>
</evidence>
<dbReference type="AlphaFoldDB" id="A0A1G7VZP5"/>
<organism evidence="1 2">
    <name type="scientific">Psychroflexus sediminis</name>
    <dbReference type="NCBI Taxonomy" id="470826"/>
    <lineage>
        <taxon>Bacteria</taxon>
        <taxon>Pseudomonadati</taxon>
        <taxon>Bacteroidota</taxon>
        <taxon>Flavobacteriia</taxon>
        <taxon>Flavobacteriales</taxon>
        <taxon>Flavobacteriaceae</taxon>
        <taxon>Psychroflexus</taxon>
    </lineage>
</organism>
<dbReference type="PROSITE" id="PS51257">
    <property type="entry name" value="PROKAR_LIPOPROTEIN"/>
    <property type="match status" value="1"/>
</dbReference>
<sequence length="161" mass="18585">MRTLTILLLGLTFLSCNSTDSKSEHSSNESKQSSEPNYKVAIQFINDYIGFSNDRQSEVGLIEWINQRHDVTVDFKNELNRILEQAIKNDPELGLGFDPILDAQDNPNRFELEKTESEYLIVKGENWPEFRLTLKMKLVDSKWLVDGVGIINVPENKRIKR</sequence>
<reference evidence="1 2" key="1">
    <citation type="submission" date="2016-10" db="EMBL/GenBank/DDBJ databases">
        <authorList>
            <person name="de Groot N.N."/>
        </authorList>
    </citation>
    <scope>NUCLEOTIDE SEQUENCE [LARGE SCALE GENOMIC DNA]</scope>
    <source>
        <strain evidence="1 2">DSM 19803</strain>
    </source>
</reference>
<dbReference type="OrthoDB" id="893601at2"/>